<sequence length="68" mass="7988">MSTQAEVRMRVEDEIRHRWRGFPMLTGFILAALDWSLQGFIEPLAWLDGKLKRQVQHICSRYGLQFPG</sequence>
<gene>
    <name evidence="1" type="ORF">A2765_02855</name>
</gene>
<proteinExistence type="predicted"/>
<protein>
    <submittedName>
        <fullName evidence="1">Uncharacterized protein</fullName>
    </submittedName>
</protein>
<evidence type="ECO:0000313" key="1">
    <source>
        <dbReference type="EMBL" id="OGG58638.1"/>
    </source>
</evidence>
<dbReference type="EMBL" id="MFLA01000032">
    <property type="protein sequence ID" value="OGG58638.1"/>
    <property type="molecule type" value="Genomic_DNA"/>
</dbReference>
<name>A0A1F6DB17_9BACT</name>
<reference evidence="1 2" key="1">
    <citation type="journal article" date="2016" name="Nat. Commun.">
        <title>Thousands of microbial genomes shed light on interconnected biogeochemical processes in an aquifer system.</title>
        <authorList>
            <person name="Anantharaman K."/>
            <person name="Brown C.T."/>
            <person name="Hug L.A."/>
            <person name="Sharon I."/>
            <person name="Castelle C.J."/>
            <person name="Probst A.J."/>
            <person name="Thomas B.C."/>
            <person name="Singh A."/>
            <person name="Wilkins M.J."/>
            <person name="Karaoz U."/>
            <person name="Brodie E.L."/>
            <person name="Williams K.H."/>
            <person name="Hubbard S.S."/>
            <person name="Banfield J.F."/>
        </authorList>
    </citation>
    <scope>NUCLEOTIDE SEQUENCE [LARGE SCALE GENOMIC DNA]</scope>
</reference>
<evidence type="ECO:0000313" key="2">
    <source>
        <dbReference type="Proteomes" id="UP000176377"/>
    </source>
</evidence>
<accession>A0A1F6DB17</accession>
<dbReference type="Proteomes" id="UP000176377">
    <property type="component" value="Unassembled WGS sequence"/>
</dbReference>
<dbReference type="AlphaFoldDB" id="A0A1F6DB17"/>
<comment type="caution">
    <text evidence="1">The sequence shown here is derived from an EMBL/GenBank/DDBJ whole genome shotgun (WGS) entry which is preliminary data.</text>
</comment>
<organism evidence="1 2">
    <name type="scientific">Candidatus Kaiserbacteria bacterium RIFCSPHIGHO2_01_FULL_56_24</name>
    <dbReference type="NCBI Taxonomy" id="1798487"/>
    <lineage>
        <taxon>Bacteria</taxon>
        <taxon>Candidatus Kaiseribacteriota</taxon>
    </lineage>
</organism>